<comment type="caution">
    <text evidence="1">The sequence shown here is derived from an EMBL/GenBank/DDBJ whole genome shotgun (WGS) entry which is preliminary data.</text>
</comment>
<dbReference type="AlphaFoldDB" id="A0AAD6SDA5"/>
<gene>
    <name evidence="1" type="ORF">C8F04DRAFT_1400876</name>
</gene>
<feature type="non-terminal residue" evidence="1">
    <location>
        <position position="77"/>
    </location>
</feature>
<organism evidence="1 2">
    <name type="scientific">Mycena alexandri</name>
    <dbReference type="NCBI Taxonomy" id="1745969"/>
    <lineage>
        <taxon>Eukaryota</taxon>
        <taxon>Fungi</taxon>
        <taxon>Dikarya</taxon>
        <taxon>Basidiomycota</taxon>
        <taxon>Agaricomycotina</taxon>
        <taxon>Agaricomycetes</taxon>
        <taxon>Agaricomycetidae</taxon>
        <taxon>Agaricales</taxon>
        <taxon>Marasmiineae</taxon>
        <taxon>Mycenaceae</taxon>
        <taxon>Mycena</taxon>
    </lineage>
</organism>
<reference evidence="1" key="1">
    <citation type="submission" date="2023-03" db="EMBL/GenBank/DDBJ databases">
        <title>Massive genome expansion in bonnet fungi (Mycena s.s.) driven by repeated elements and novel gene families across ecological guilds.</title>
        <authorList>
            <consortium name="Lawrence Berkeley National Laboratory"/>
            <person name="Harder C.B."/>
            <person name="Miyauchi S."/>
            <person name="Viragh M."/>
            <person name="Kuo A."/>
            <person name="Thoen E."/>
            <person name="Andreopoulos B."/>
            <person name="Lu D."/>
            <person name="Skrede I."/>
            <person name="Drula E."/>
            <person name="Henrissat B."/>
            <person name="Morin E."/>
            <person name="Kohler A."/>
            <person name="Barry K."/>
            <person name="LaButti K."/>
            <person name="Morin E."/>
            <person name="Salamov A."/>
            <person name="Lipzen A."/>
            <person name="Mereny Z."/>
            <person name="Hegedus B."/>
            <person name="Baldrian P."/>
            <person name="Stursova M."/>
            <person name="Weitz H."/>
            <person name="Taylor A."/>
            <person name="Grigoriev I.V."/>
            <person name="Nagy L.G."/>
            <person name="Martin F."/>
            <person name="Kauserud H."/>
        </authorList>
    </citation>
    <scope>NUCLEOTIDE SEQUENCE</scope>
    <source>
        <strain evidence="1">CBHHK200</strain>
    </source>
</reference>
<keyword evidence="2" id="KW-1185">Reference proteome</keyword>
<sequence length="77" mass="8552">MLSVSCTPAVGLIIPTTRTLFVPAACRPLPIIGHADHLASLRHLASRDYFMLKFGISVHEHQAIPFYTAVIIYYNIT</sequence>
<dbReference type="EMBL" id="JARJCM010000162">
    <property type="protein sequence ID" value="KAJ7024903.1"/>
    <property type="molecule type" value="Genomic_DNA"/>
</dbReference>
<protein>
    <submittedName>
        <fullName evidence="1">Uncharacterized protein</fullName>
    </submittedName>
</protein>
<accession>A0AAD6SDA5</accession>
<evidence type="ECO:0000313" key="1">
    <source>
        <dbReference type="EMBL" id="KAJ7024903.1"/>
    </source>
</evidence>
<evidence type="ECO:0000313" key="2">
    <source>
        <dbReference type="Proteomes" id="UP001218188"/>
    </source>
</evidence>
<name>A0AAD6SDA5_9AGAR</name>
<proteinExistence type="predicted"/>
<dbReference type="Proteomes" id="UP001218188">
    <property type="component" value="Unassembled WGS sequence"/>
</dbReference>